<reference evidence="2" key="1">
    <citation type="journal article" date="2014" name="Int. J. Syst. Evol. Microbiol.">
        <title>Complete genome sequence of Corynebacterium casei LMG S-19264T (=DSM 44701T), isolated from a smear-ripened cheese.</title>
        <authorList>
            <consortium name="US DOE Joint Genome Institute (JGI-PGF)"/>
            <person name="Walter F."/>
            <person name="Albersmeier A."/>
            <person name="Kalinowski J."/>
            <person name="Ruckert C."/>
        </authorList>
    </citation>
    <scope>NUCLEOTIDE SEQUENCE</scope>
    <source>
        <strain evidence="2">JCM 4386</strain>
    </source>
</reference>
<evidence type="ECO:0000313" key="2">
    <source>
        <dbReference type="EMBL" id="GGR81431.1"/>
    </source>
</evidence>
<dbReference type="EMBL" id="BMTL01000007">
    <property type="protein sequence ID" value="GGR81431.1"/>
    <property type="molecule type" value="Genomic_DNA"/>
</dbReference>
<dbReference type="InterPro" id="IPR043917">
    <property type="entry name" value="DUF5753"/>
</dbReference>
<dbReference type="Proteomes" id="UP000606194">
    <property type="component" value="Unassembled WGS sequence"/>
</dbReference>
<dbReference type="InterPro" id="IPR001387">
    <property type="entry name" value="Cro/C1-type_HTH"/>
</dbReference>
<accession>A0A918FTJ4</accession>
<dbReference type="Pfam" id="PF19054">
    <property type="entry name" value="DUF5753"/>
    <property type="match status" value="1"/>
</dbReference>
<protein>
    <submittedName>
        <fullName evidence="2">Transcriptional regulator</fullName>
    </submittedName>
</protein>
<name>A0A918FTJ4_9ACTN</name>
<dbReference type="Gene3D" id="1.10.260.40">
    <property type="entry name" value="lambda repressor-like DNA-binding domains"/>
    <property type="match status" value="1"/>
</dbReference>
<feature type="domain" description="DUF5753" evidence="1">
    <location>
        <begin position="129"/>
        <end position="308"/>
    </location>
</feature>
<evidence type="ECO:0000259" key="1">
    <source>
        <dbReference type="Pfam" id="PF19054"/>
    </source>
</evidence>
<dbReference type="CDD" id="cd00093">
    <property type="entry name" value="HTH_XRE"/>
    <property type="match status" value="1"/>
</dbReference>
<organism evidence="2 3">
    <name type="scientific">Streptomyces humidus</name>
    <dbReference type="NCBI Taxonomy" id="52259"/>
    <lineage>
        <taxon>Bacteria</taxon>
        <taxon>Bacillati</taxon>
        <taxon>Actinomycetota</taxon>
        <taxon>Actinomycetes</taxon>
        <taxon>Kitasatosporales</taxon>
        <taxon>Streptomycetaceae</taxon>
        <taxon>Streptomyces</taxon>
    </lineage>
</organism>
<proteinExistence type="predicted"/>
<comment type="caution">
    <text evidence="2">The sequence shown here is derived from an EMBL/GenBank/DDBJ whole genome shotgun (WGS) entry which is preliminary data.</text>
</comment>
<gene>
    <name evidence="2" type="ORF">GCM10010269_20760</name>
</gene>
<dbReference type="AlphaFoldDB" id="A0A918FTJ4"/>
<dbReference type="GO" id="GO:0003677">
    <property type="term" value="F:DNA binding"/>
    <property type="evidence" value="ECO:0007669"/>
    <property type="project" value="InterPro"/>
</dbReference>
<dbReference type="Pfam" id="PF13560">
    <property type="entry name" value="HTH_31"/>
    <property type="match status" value="1"/>
</dbReference>
<dbReference type="InterPro" id="IPR010982">
    <property type="entry name" value="Lambda_DNA-bd_dom_sf"/>
</dbReference>
<sequence length="313" mass="35500">MSQAGPTATLATMADANEAPWSLTHSEVGSRLEELRERRDLTQGATVELLMRERSIRTNVSTLSKIENGRQKTLPSDLVEGLLDLYGAEPETRRYVLGLLSVDTTPAGRRRRPALWRRHAALLGPMKFEGYLQLERRASRIRNYQPHLTPGLVQTDLYARHAIASMRPELSAADVRGLVDVRMDRQQQVFGGSPLREFQALLEQGALRRKVGDEEVRHGQLERLLRVSQEEKIEIRVLPDSIGSHPGLAGPFVLMGFDEASRDVVWCELAKRSVYFDQPDDVAYYDEVFTDLWKRALSPADTRVLIEEMIKEK</sequence>
<reference evidence="2" key="2">
    <citation type="submission" date="2020-09" db="EMBL/GenBank/DDBJ databases">
        <authorList>
            <person name="Sun Q."/>
            <person name="Ohkuma M."/>
        </authorList>
    </citation>
    <scope>NUCLEOTIDE SEQUENCE</scope>
    <source>
        <strain evidence="2">JCM 4386</strain>
    </source>
</reference>
<keyword evidence="3" id="KW-1185">Reference proteome</keyword>
<evidence type="ECO:0000313" key="3">
    <source>
        <dbReference type="Proteomes" id="UP000606194"/>
    </source>
</evidence>